<dbReference type="PANTHER" id="PTHR18916">
    <property type="entry name" value="DYNACTIN 1-RELATED MICROTUBULE-BINDING"/>
    <property type="match status" value="1"/>
</dbReference>
<feature type="domain" description="CAP-Gly" evidence="1">
    <location>
        <begin position="29"/>
        <end position="72"/>
    </location>
</feature>
<organism evidence="2 3">
    <name type="scientific">Physocladia obscura</name>
    <dbReference type="NCBI Taxonomy" id="109957"/>
    <lineage>
        <taxon>Eukaryota</taxon>
        <taxon>Fungi</taxon>
        <taxon>Fungi incertae sedis</taxon>
        <taxon>Chytridiomycota</taxon>
        <taxon>Chytridiomycota incertae sedis</taxon>
        <taxon>Chytridiomycetes</taxon>
        <taxon>Chytridiales</taxon>
        <taxon>Chytriomycetaceae</taxon>
        <taxon>Physocladia</taxon>
    </lineage>
</organism>
<dbReference type="InterPro" id="IPR000938">
    <property type="entry name" value="CAP-Gly_domain"/>
</dbReference>
<dbReference type="SMART" id="SM01052">
    <property type="entry name" value="CAP_GLY"/>
    <property type="match status" value="1"/>
</dbReference>
<dbReference type="PROSITE" id="PS50245">
    <property type="entry name" value="CAP_GLY_2"/>
    <property type="match status" value="1"/>
</dbReference>
<dbReference type="AlphaFoldDB" id="A0AAD5XFC7"/>
<dbReference type="Proteomes" id="UP001211907">
    <property type="component" value="Unassembled WGS sequence"/>
</dbReference>
<evidence type="ECO:0000313" key="2">
    <source>
        <dbReference type="EMBL" id="KAJ3128920.1"/>
    </source>
</evidence>
<sequence length="163" mass="17174">MDTNEFKVGDRVSVVHNGMHSEGTLRFIGTSSFAAGEQIGVELDQSENGSNDGKVDSVSYFECPPGTGVFVRRDAVARQSDQLTDSATSVANTRQTENTTASTTICAANSGIASLLFETEFRCKELYALLVSPSSRKANGSASKLPNAKGTTTAVSTAFATFT</sequence>
<dbReference type="EMBL" id="JADGJH010000443">
    <property type="protein sequence ID" value="KAJ3128920.1"/>
    <property type="molecule type" value="Genomic_DNA"/>
</dbReference>
<feature type="non-terminal residue" evidence="2">
    <location>
        <position position="163"/>
    </location>
</feature>
<comment type="caution">
    <text evidence="2">The sequence shown here is derived from an EMBL/GenBank/DDBJ whole genome shotgun (WGS) entry which is preliminary data.</text>
</comment>
<protein>
    <submittedName>
        <fullName evidence="2">CAP-GLY domain-containing linker protein 3</fullName>
    </submittedName>
</protein>
<dbReference type="Pfam" id="PF01302">
    <property type="entry name" value="CAP_GLY"/>
    <property type="match status" value="1"/>
</dbReference>
<keyword evidence="3" id="KW-1185">Reference proteome</keyword>
<dbReference type="InterPro" id="IPR036859">
    <property type="entry name" value="CAP-Gly_dom_sf"/>
</dbReference>
<proteinExistence type="predicted"/>
<dbReference type="Gene3D" id="2.30.30.190">
    <property type="entry name" value="CAP Gly-rich-like domain"/>
    <property type="match status" value="1"/>
</dbReference>
<evidence type="ECO:0000259" key="1">
    <source>
        <dbReference type="PROSITE" id="PS50245"/>
    </source>
</evidence>
<reference evidence="2" key="1">
    <citation type="submission" date="2020-05" db="EMBL/GenBank/DDBJ databases">
        <title>Phylogenomic resolution of chytrid fungi.</title>
        <authorList>
            <person name="Stajich J.E."/>
            <person name="Amses K."/>
            <person name="Simmons R."/>
            <person name="Seto K."/>
            <person name="Myers J."/>
            <person name="Bonds A."/>
            <person name="Quandt C.A."/>
            <person name="Barry K."/>
            <person name="Liu P."/>
            <person name="Grigoriev I."/>
            <person name="Longcore J.E."/>
            <person name="James T.Y."/>
        </authorList>
    </citation>
    <scope>NUCLEOTIDE SEQUENCE</scope>
    <source>
        <strain evidence="2">JEL0513</strain>
    </source>
</reference>
<name>A0AAD5XFC7_9FUNG</name>
<gene>
    <name evidence="2" type="primary">CLIP3_2</name>
    <name evidence="2" type="ORF">HK100_008905</name>
</gene>
<evidence type="ECO:0000313" key="3">
    <source>
        <dbReference type="Proteomes" id="UP001211907"/>
    </source>
</evidence>
<accession>A0AAD5XFC7</accession>
<dbReference type="SUPFAM" id="SSF74924">
    <property type="entry name" value="Cap-Gly domain"/>
    <property type="match status" value="1"/>
</dbReference>